<dbReference type="GO" id="GO:0003924">
    <property type="term" value="F:GTPase activity"/>
    <property type="evidence" value="ECO:0007669"/>
    <property type="project" value="UniProtKB-UniRule"/>
</dbReference>
<dbReference type="InterPro" id="IPR030388">
    <property type="entry name" value="G_ERA_dom"/>
</dbReference>
<dbReference type="PANTHER" id="PTHR42698">
    <property type="entry name" value="GTPASE ERA"/>
    <property type="match status" value="1"/>
</dbReference>
<name>S5T7U4_9GAMM</name>
<feature type="binding site" evidence="7">
    <location>
        <begin position="124"/>
        <end position="127"/>
    </location>
    <ligand>
        <name>GTP</name>
        <dbReference type="ChEBI" id="CHEBI:37565"/>
    </ligand>
</feature>
<dbReference type="KEGG" id="cza:CYCME_1521"/>
<evidence type="ECO:0000313" key="13">
    <source>
        <dbReference type="Proteomes" id="UP000015380"/>
    </source>
</evidence>
<evidence type="ECO:0000259" key="10">
    <source>
        <dbReference type="PROSITE" id="PS50823"/>
    </source>
</evidence>
<evidence type="ECO:0000259" key="11">
    <source>
        <dbReference type="PROSITE" id="PS51713"/>
    </source>
</evidence>
<dbReference type="InterPro" id="IPR005662">
    <property type="entry name" value="GTPase_Era-like"/>
</dbReference>
<dbReference type="FunFam" id="3.30.300.20:FF:000003">
    <property type="entry name" value="GTPase Era"/>
    <property type="match status" value="1"/>
</dbReference>
<dbReference type="Pfam" id="PF07650">
    <property type="entry name" value="KH_2"/>
    <property type="match status" value="1"/>
</dbReference>
<dbReference type="InterPro" id="IPR027417">
    <property type="entry name" value="P-loop_NTPase"/>
</dbReference>
<dbReference type="CDD" id="cd22534">
    <property type="entry name" value="KH-II_Era"/>
    <property type="match status" value="1"/>
</dbReference>
<dbReference type="NCBIfam" id="TIGR00231">
    <property type="entry name" value="small_GTP"/>
    <property type="match status" value="1"/>
</dbReference>
<sequence length="300" mass="33799">MTKKSFKSGFVALIGAPNAGKSTLLNNILGQKISITSRRPQTTRHRILGIKTTEASQVVYVDTPGMHLGGKRALNKYLNKTADTSLMGVDVIVWVKDDMQWDAIDISILEKLKNEGAPVVLAINKIDKVADKESLLPFIQKISLEHDFQSIIPISALTGKQLGEFEQLLLTLLPEGELMFPEDQVTDSSERFMATEIIREKLIRRLGQEIPHSLSISIDQYKVEEKITRIHAVIWVERDGQKNIVIGDKGVGLKEVGKQARLDIEKMLESKVYLNLWVKVKKNWSDNERELISLGYRGIE</sequence>
<dbReference type="SUPFAM" id="SSF54814">
    <property type="entry name" value="Prokaryotic type KH domain (KH-domain type II)"/>
    <property type="match status" value="1"/>
</dbReference>
<dbReference type="NCBIfam" id="TIGR00436">
    <property type="entry name" value="era"/>
    <property type="match status" value="1"/>
</dbReference>
<dbReference type="InterPro" id="IPR005225">
    <property type="entry name" value="Small_GTP-bd"/>
</dbReference>
<evidence type="ECO:0000256" key="5">
    <source>
        <dbReference type="ARBA" id="ARBA00022884"/>
    </source>
</evidence>
<evidence type="ECO:0000256" key="4">
    <source>
        <dbReference type="ARBA" id="ARBA00022741"/>
    </source>
</evidence>
<comment type="function">
    <text evidence="7">An essential GTPase that binds both GDP and GTP, with rapid nucleotide exchange. Plays a role in 16S rRNA processing and 30S ribosomal subunit biogenesis and possibly also in cell cycle regulation and energy metabolism.</text>
</comment>
<comment type="subcellular location">
    <subcellularLocation>
        <location evidence="7">Cytoplasm</location>
    </subcellularLocation>
    <subcellularLocation>
        <location evidence="7">Cell membrane</location>
        <topology evidence="7">Peripheral membrane protein</topology>
    </subcellularLocation>
</comment>
<dbReference type="RefSeq" id="WP_020932666.1">
    <property type="nucleotide sequence ID" value="NC_021917.1"/>
</dbReference>
<keyword evidence="7" id="KW-0699">rRNA-binding</keyword>
<dbReference type="PROSITE" id="PS51713">
    <property type="entry name" value="G_ERA"/>
    <property type="match status" value="1"/>
</dbReference>
<dbReference type="InterPro" id="IPR015946">
    <property type="entry name" value="KH_dom-like_a/b"/>
</dbReference>
<dbReference type="PRINTS" id="PR00326">
    <property type="entry name" value="GTP1OBG"/>
</dbReference>
<feature type="domain" description="Era-type G" evidence="11">
    <location>
        <begin position="7"/>
        <end position="175"/>
    </location>
</feature>
<dbReference type="GO" id="GO:0005525">
    <property type="term" value="F:GTP binding"/>
    <property type="evidence" value="ECO:0007669"/>
    <property type="project" value="UniProtKB-UniRule"/>
</dbReference>
<evidence type="ECO:0000256" key="8">
    <source>
        <dbReference type="PROSITE-ProRule" id="PRU01050"/>
    </source>
</evidence>
<keyword evidence="7" id="KW-1003">Cell membrane</keyword>
<dbReference type="Gene3D" id="3.30.300.20">
    <property type="match status" value="1"/>
</dbReference>
<proteinExistence type="inferred from homology"/>
<feature type="region of interest" description="G2" evidence="8">
    <location>
        <begin position="41"/>
        <end position="45"/>
    </location>
</feature>
<dbReference type="Pfam" id="PF01926">
    <property type="entry name" value="MMR_HSR1"/>
    <property type="match status" value="1"/>
</dbReference>
<dbReference type="PANTHER" id="PTHR42698:SF1">
    <property type="entry name" value="GTPASE ERA, MITOCHONDRIAL"/>
    <property type="match status" value="1"/>
</dbReference>
<dbReference type="HAMAP" id="MF_00367">
    <property type="entry name" value="GTPase_Era"/>
    <property type="match status" value="1"/>
</dbReference>
<dbReference type="PROSITE" id="PS50823">
    <property type="entry name" value="KH_TYPE_2"/>
    <property type="match status" value="1"/>
</dbReference>
<dbReference type="NCBIfam" id="NF000908">
    <property type="entry name" value="PRK00089.1"/>
    <property type="match status" value="1"/>
</dbReference>
<protein>
    <recommendedName>
        <fullName evidence="2 7">GTPase Era</fullName>
    </recommendedName>
</protein>
<dbReference type="GO" id="GO:0005829">
    <property type="term" value="C:cytosol"/>
    <property type="evidence" value="ECO:0007669"/>
    <property type="project" value="TreeGrafter"/>
</dbReference>
<dbReference type="InterPro" id="IPR006073">
    <property type="entry name" value="GTP-bd"/>
</dbReference>
<keyword evidence="4 7" id="KW-0547">Nucleotide-binding</keyword>
<keyword evidence="3 7" id="KW-0690">Ribosome biogenesis</keyword>
<gene>
    <name evidence="7" type="primary">era</name>
    <name evidence="12" type="ORF">CYCME_1521</name>
</gene>
<dbReference type="PATRIC" id="fig|1198232.3.peg.1506"/>
<comment type="subunit">
    <text evidence="7">Monomer.</text>
</comment>
<comment type="similarity">
    <text evidence="1 7 8 9">Belongs to the TRAFAC class TrmE-Era-EngA-EngB-Septin-like GTPase superfamily. Era GTPase family.</text>
</comment>
<dbReference type="Proteomes" id="UP000015380">
    <property type="component" value="Chromosome"/>
</dbReference>
<keyword evidence="7" id="KW-0963">Cytoplasm</keyword>
<organism evidence="12 13">
    <name type="scientific">Cycloclasticus zancles 78-ME</name>
    <dbReference type="NCBI Taxonomy" id="1198232"/>
    <lineage>
        <taxon>Bacteria</taxon>
        <taxon>Pseudomonadati</taxon>
        <taxon>Pseudomonadota</taxon>
        <taxon>Gammaproteobacteria</taxon>
        <taxon>Thiotrichales</taxon>
        <taxon>Piscirickettsiaceae</taxon>
        <taxon>Cycloclasticus</taxon>
    </lineage>
</organism>
<evidence type="ECO:0000256" key="1">
    <source>
        <dbReference type="ARBA" id="ARBA00007921"/>
    </source>
</evidence>
<dbReference type="HOGENOM" id="CLU_038009_1_2_6"/>
<feature type="region of interest" description="G5" evidence="8">
    <location>
        <begin position="154"/>
        <end position="156"/>
    </location>
</feature>
<accession>S5T7U4</accession>
<dbReference type="GO" id="GO:0005886">
    <property type="term" value="C:plasma membrane"/>
    <property type="evidence" value="ECO:0007669"/>
    <property type="project" value="UniProtKB-SubCell"/>
</dbReference>
<evidence type="ECO:0000256" key="2">
    <source>
        <dbReference type="ARBA" id="ARBA00020484"/>
    </source>
</evidence>
<dbReference type="Gene3D" id="3.40.50.300">
    <property type="entry name" value="P-loop containing nucleotide triphosphate hydrolases"/>
    <property type="match status" value="1"/>
</dbReference>
<dbReference type="AlphaFoldDB" id="S5T7U4"/>
<evidence type="ECO:0000256" key="7">
    <source>
        <dbReference type="HAMAP-Rule" id="MF_00367"/>
    </source>
</evidence>
<dbReference type="FunFam" id="3.40.50.300:FF:000094">
    <property type="entry name" value="GTPase Era"/>
    <property type="match status" value="1"/>
</dbReference>
<dbReference type="CDD" id="cd04163">
    <property type="entry name" value="Era"/>
    <property type="match status" value="1"/>
</dbReference>
<dbReference type="InterPro" id="IPR004044">
    <property type="entry name" value="KH_dom_type_2"/>
</dbReference>
<evidence type="ECO:0000313" key="12">
    <source>
        <dbReference type="EMBL" id="AGS39846.1"/>
    </source>
</evidence>
<evidence type="ECO:0000256" key="6">
    <source>
        <dbReference type="ARBA" id="ARBA00023134"/>
    </source>
</evidence>
<dbReference type="GO" id="GO:0000028">
    <property type="term" value="P:ribosomal small subunit assembly"/>
    <property type="evidence" value="ECO:0007669"/>
    <property type="project" value="TreeGrafter"/>
</dbReference>
<feature type="binding site" evidence="7">
    <location>
        <begin position="15"/>
        <end position="22"/>
    </location>
    <ligand>
        <name>GTP</name>
        <dbReference type="ChEBI" id="CHEBI:37565"/>
    </ligand>
</feature>
<dbReference type="EMBL" id="CP005996">
    <property type="protein sequence ID" value="AGS39846.1"/>
    <property type="molecule type" value="Genomic_DNA"/>
</dbReference>
<feature type="region of interest" description="G4" evidence="8">
    <location>
        <begin position="124"/>
        <end position="127"/>
    </location>
</feature>
<feature type="region of interest" description="G1" evidence="8">
    <location>
        <begin position="15"/>
        <end position="22"/>
    </location>
</feature>
<keyword evidence="13" id="KW-1185">Reference proteome</keyword>
<feature type="binding site" evidence="7">
    <location>
        <begin position="62"/>
        <end position="66"/>
    </location>
    <ligand>
        <name>GTP</name>
        <dbReference type="ChEBI" id="CHEBI:37565"/>
    </ligand>
</feature>
<dbReference type="InterPro" id="IPR009019">
    <property type="entry name" value="KH_sf_prok-type"/>
</dbReference>
<dbReference type="eggNOG" id="COG1159">
    <property type="taxonomic scope" value="Bacteria"/>
</dbReference>
<feature type="region of interest" description="G3" evidence="8">
    <location>
        <begin position="62"/>
        <end position="65"/>
    </location>
</feature>
<evidence type="ECO:0000256" key="3">
    <source>
        <dbReference type="ARBA" id="ARBA00022517"/>
    </source>
</evidence>
<dbReference type="GO" id="GO:0043024">
    <property type="term" value="F:ribosomal small subunit binding"/>
    <property type="evidence" value="ECO:0007669"/>
    <property type="project" value="TreeGrafter"/>
</dbReference>
<reference evidence="12 13" key="1">
    <citation type="submission" date="2013-05" db="EMBL/GenBank/DDBJ databases">
        <title>Between feast and famine: a lifestyle of most important marine PAH-degrading bacterium Cycloclasticus sp. 7ME.</title>
        <authorList>
            <person name="Yakimov M.M."/>
            <person name="Messina E."/>
            <person name="Genovese M."/>
            <person name="Denaro R."/>
            <person name="Crisafi F."/>
            <person name="Russo D."/>
            <person name="Cappello S."/>
            <person name="Santisi S."/>
            <person name="Smedile F."/>
            <person name="Golyshina O.V."/>
            <person name="Tran H."/>
            <person name="Pieper D.H."/>
            <person name="Golyshin P.N."/>
            <person name="Giuliano L."/>
        </authorList>
    </citation>
    <scope>NUCLEOTIDE SEQUENCE [LARGE SCALE GENOMIC DNA]</scope>
    <source>
        <strain evidence="12 13">78-ME</strain>
    </source>
</reference>
<reference evidence="13" key="2">
    <citation type="journal article" date="2016" name="Environ. Microbiol. Rep.">
        <title>Analysis of defence systems and a conjugative IncP-1 plasmid in the marine polyaromatic hydrocarbons-degrading bacterium Cycloclasticus sp. 78-ME.</title>
        <authorList>
            <person name="Yakimov M.M."/>
            <person name="Crisafi F."/>
            <person name="Messina E."/>
            <person name="Smedile F."/>
            <person name="Lopatina A."/>
            <person name="Denaro R."/>
            <person name="Pieper D.H."/>
            <person name="Golyshin P.N."/>
            <person name="Giuliano L."/>
        </authorList>
    </citation>
    <scope>NUCLEOTIDE SEQUENCE [LARGE SCALE GENOMIC DNA]</scope>
    <source>
        <strain evidence="13">78-ME</strain>
    </source>
</reference>
<dbReference type="GO" id="GO:0070181">
    <property type="term" value="F:small ribosomal subunit rRNA binding"/>
    <property type="evidence" value="ECO:0007669"/>
    <property type="project" value="UniProtKB-UniRule"/>
</dbReference>
<keyword evidence="7" id="KW-0472">Membrane</keyword>
<keyword evidence="5 7" id="KW-0694">RNA-binding</keyword>
<dbReference type="SUPFAM" id="SSF52540">
    <property type="entry name" value="P-loop containing nucleoside triphosphate hydrolases"/>
    <property type="match status" value="1"/>
</dbReference>
<evidence type="ECO:0000256" key="9">
    <source>
        <dbReference type="RuleBase" id="RU003761"/>
    </source>
</evidence>
<feature type="domain" description="KH type-2" evidence="10">
    <location>
        <begin position="198"/>
        <end position="282"/>
    </location>
</feature>
<keyword evidence="6 7" id="KW-0342">GTP-binding</keyword>